<keyword evidence="3 5" id="KW-1133">Transmembrane helix</keyword>
<dbReference type="GO" id="GO:0005886">
    <property type="term" value="C:plasma membrane"/>
    <property type="evidence" value="ECO:0007669"/>
    <property type="project" value="EnsemblFungi"/>
</dbReference>
<keyword evidence="2 5" id="KW-0812">Transmembrane</keyword>
<sequence length="382" mass="42352">MDMTMASEAMSSSISSSMSSSMAMAMSSAMDEINASMSSMMAMTMSGMSSSMGAMGSTATASAATSSSTSGMAMSGMDMGMDMDMEMNSYLTINYNKYPVLFKNLYADTNAKAFGIFVLIMVACFFYKFLLFTSWCLEVHWFKTWNKNDKKNDVNALRYPQQSAAQDGYLSDSTLYTPDIPRLPNILAEIFMPNVFEYGHDILRLVLTFCSTLLIYMLMLICMTFVLTYLFGVVLGLTLAEIFFNRCKLCLLKRWEIKKEIDRINKCPGSTNCECGRHKNTAPGTKACKANAPIQPFGSNSSNMSSQFSLDNDKDLNFEGKQDGCCCTVEQGSLKDETNEDRCECGDARDSISNELMGNVIPQQDQSDMMNSTLLPPEKVLK</sequence>
<dbReference type="Proteomes" id="UP000005666">
    <property type="component" value="Chromosome 4"/>
</dbReference>
<feature type="region of interest" description="Disordered" evidence="6">
    <location>
        <begin position="360"/>
        <end position="382"/>
    </location>
</feature>
<evidence type="ECO:0000313" key="8">
    <source>
        <dbReference type="Proteomes" id="UP000005666"/>
    </source>
</evidence>
<gene>
    <name evidence="7" type="primary">TPHA0D04100</name>
    <name evidence="7" type="ordered locus">TPHA_0D04100</name>
</gene>
<keyword evidence="8" id="KW-1185">Reference proteome</keyword>
<dbReference type="EMBL" id="HE612859">
    <property type="protein sequence ID" value="CCE63043.1"/>
    <property type="molecule type" value="Genomic_DNA"/>
</dbReference>
<dbReference type="RefSeq" id="XP_003685477.1">
    <property type="nucleotide sequence ID" value="XM_003685429.1"/>
</dbReference>
<feature type="compositionally biased region" description="Polar residues" evidence="6">
    <location>
        <begin position="360"/>
        <end position="374"/>
    </location>
</feature>
<organism evidence="7 8">
    <name type="scientific">Tetrapisispora phaffii (strain ATCC 24235 / CBS 4417 / NBRC 1672 / NRRL Y-8282 / UCD 70-5)</name>
    <name type="common">Yeast</name>
    <name type="synonym">Fabospora phaffii</name>
    <dbReference type="NCBI Taxonomy" id="1071381"/>
    <lineage>
        <taxon>Eukaryota</taxon>
        <taxon>Fungi</taxon>
        <taxon>Dikarya</taxon>
        <taxon>Ascomycota</taxon>
        <taxon>Saccharomycotina</taxon>
        <taxon>Saccharomycetes</taxon>
        <taxon>Saccharomycetales</taxon>
        <taxon>Saccharomycetaceae</taxon>
        <taxon>Tetrapisispora</taxon>
    </lineage>
</organism>
<evidence type="ECO:0000256" key="3">
    <source>
        <dbReference type="ARBA" id="ARBA00022989"/>
    </source>
</evidence>
<dbReference type="OrthoDB" id="73901at2759"/>
<feature type="transmembrane region" description="Helical" evidence="5">
    <location>
        <begin position="113"/>
        <end position="137"/>
    </location>
</feature>
<dbReference type="KEGG" id="tpf:TPHA_0D04100"/>
<dbReference type="GeneID" id="11534574"/>
<dbReference type="InterPro" id="IPR007274">
    <property type="entry name" value="Cop_transporter"/>
</dbReference>
<keyword evidence="5" id="KW-0186">Copper</keyword>
<evidence type="ECO:0000256" key="4">
    <source>
        <dbReference type="ARBA" id="ARBA00023136"/>
    </source>
</evidence>
<dbReference type="Pfam" id="PF04145">
    <property type="entry name" value="Ctr"/>
    <property type="match status" value="1"/>
</dbReference>
<dbReference type="GO" id="GO:0015677">
    <property type="term" value="P:copper ion import"/>
    <property type="evidence" value="ECO:0007669"/>
    <property type="project" value="EnsemblFungi"/>
</dbReference>
<evidence type="ECO:0000313" key="7">
    <source>
        <dbReference type="EMBL" id="CCE63043.1"/>
    </source>
</evidence>
<keyword evidence="4 5" id="KW-0472">Membrane</keyword>
<dbReference type="OMA" id="MDMGSMD"/>
<keyword evidence="5" id="KW-0813">Transport</keyword>
<keyword evidence="5" id="KW-0406">Ion transport</keyword>
<protein>
    <recommendedName>
        <fullName evidence="5">Copper transport protein</fullName>
    </recommendedName>
</protein>
<dbReference type="AlphaFoldDB" id="G8BT72"/>
<name>G8BT72_TETPH</name>
<accession>G8BT72</accession>
<dbReference type="HOGENOM" id="CLU_819370_0_0_1"/>
<dbReference type="eggNOG" id="ENOG502QVCV">
    <property type="taxonomic scope" value="Eukaryota"/>
</dbReference>
<keyword evidence="5" id="KW-0187">Copper transport</keyword>
<dbReference type="PANTHER" id="PTHR12483">
    <property type="entry name" value="SOLUTE CARRIER FAMILY 31 COPPER TRANSPORTERS"/>
    <property type="match status" value="1"/>
</dbReference>
<comment type="similarity">
    <text evidence="5">Belongs to the copper transporter (Ctr) (TC 1.A.56) family. SLC31A subfamily.</text>
</comment>
<evidence type="ECO:0000256" key="5">
    <source>
        <dbReference type="RuleBase" id="RU367022"/>
    </source>
</evidence>
<proteinExistence type="inferred from homology"/>
<reference evidence="7 8" key="1">
    <citation type="journal article" date="2011" name="Proc. Natl. Acad. Sci. U.S.A.">
        <title>Evolutionary erosion of yeast sex chromosomes by mating-type switching accidents.</title>
        <authorList>
            <person name="Gordon J.L."/>
            <person name="Armisen D."/>
            <person name="Proux-Wera E."/>
            <person name="Oheigeartaigh S.S."/>
            <person name="Byrne K.P."/>
            <person name="Wolfe K.H."/>
        </authorList>
    </citation>
    <scope>NUCLEOTIDE SEQUENCE [LARGE SCALE GENOMIC DNA]</scope>
    <source>
        <strain evidence="8">ATCC 24235 / CBS 4417 / NBRC 1672 / NRRL Y-8282 / UCD 70-5</strain>
    </source>
</reference>
<evidence type="ECO:0000256" key="2">
    <source>
        <dbReference type="ARBA" id="ARBA00022692"/>
    </source>
</evidence>
<comment type="subcellular location">
    <subcellularLocation>
        <location evidence="1 5">Membrane</location>
        <topology evidence="1 5">Multi-pass membrane protein</topology>
    </subcellularLocation>
</comment>
<dbReference type="STRING" id="1071381.G8BT72"/>
<evidence type="ECO:0000256" key="6">
    <source>
        <dbReference type="SAM" id="MobiDB-lite"/>
    </source>
</evidence>
<evidence type="ECO:0000256" key="1">
    <source>
        <dbReference type="ARBA" id="ARBA00004141"/>
    </source>
</evidence>
<dbReference type="PANTHER" id="PTHR12483:SF27">
    <property type="entry name" value="COPPER TRANSPORT PROTEIN CTR1"/>
    <property type="match status" value="1"/>
</dbReference>
<dbReference type="GO" id="GO:0005375">
    <property type="term" value="F:copper ion transmembrane transporter activity"/>
    <property type="evidence" value="ECO:0007669"/>
    <property type="project" value="UniProtKB-UniRule"/>
</dbReference>